<evidence type="ECO:0000313" key="3">
    <source>
        <dbReference type="Proteomes" id="UP000199515"/>
    </source>
</evidence>
<dbReference type="EMBL" id="FNON01000002">
    <property type="protein sequence ID" value="SDX09102.1"/>
    <property type="molecule type" value="Genomic_DNA"/>
</dbReference>
<organism evidence="2 3">
    <name type="scientific">Amycolatopsis xylanica</name>
    <dbReference type="NCBI Taxonomy" id="589385"/>
    <lineage>
        <taxon>Bacteria</taxon>
        <taxon>Bacillati</taxon>
        <taxon>Actinomycetota</taxon>
        <taxon>Actinomycetes</taxon>
        <taxon>Pseudonocardiales</taxon>
        <taxon>Pseudonocardiaceae</taxon>
        <taxon>Amycolatopsis</taxon>
    </lineage>
</organism>
<dbReference type="AlphaFoldDB" id="A0A1H2YV91"/>
<gene>
    <name evidence="2" type="ORF">SAMN05421504_102279</name>
</gene>
<keyword evidence="3" id="KW-1185">Reference proteome</keyword>
<evidence type="ECO:0000313" key="2">
    <source>
        <dbReference type="EMBL" id="SDX09102.1"/>
    </source>
</evidence>
<feature type="region of interest" description="Disordered" evidence="1">
    <location>
        <begin position="1"/>
        <end position="61"/>
    </location>
</feature>
<proteinExistence type="predicted"/>
<sequence length="61" mass="6757">MTVQAGLGEKPDEESPTRAQNDQQARGRKAPVTLDDLLGGAGEWPSFTPHEDTKPAKRKRW</sequence>
<dbReference type="Proteomes" id="UP000199515">
    <property type="component" value="Unassembled WGS sequence"/>
</dbReference>
<dbReference type="RefSeq" id="WP_143047016.1">
    <property type="nucleotide sequence ID" value="NZ_FNON01000002.1"/>
</dbReference>
<reference evidence="2 3" key="1">
    <citation type="submission" date="2016-10" db="EMBL/GenBank/DDBJ databases">
        <authorList>
            <person name="de Groot N.N."/>
        </authorList>
    </citation>
    <scope>NUCLEOTIDE SEQUENCE [LARGE SCALE GENOMIC DNA]</scope>
    <source>
        <strain evidence="2 3">CPCC 202699</strain>
    </source>
</reference>
<protein>
    <submittedName>
        <fullName evidence="2">Uncharacterized protein</fullName>
    </submittedName>
</protein>
<evidence type="ECO:0000256" key="1">
    <source>
        <dbReference type="SAM" id="MobiDB-lite"/>
    </source>
</evidence>
<accession>A0A1H2YV91</accession>
<name>A0A1H2YV91_9PSEU</name>